<sequence length="620" mass="65834">MKSSSVWLLCLLGPLSLLGLPVYVQTSPVPSTHTSLVSPPAGMYSIPLTRLVPRHASSQHHTHLLSSTSPPGTLVIEKRTAEAGAVAVPVTAVGRVGYAGDILIGNPPQTITVLFDTGSDLALVISDECQGDECADVTHFSCSSSSTCVDLGGDGNNRSGINPITLDASSLGPEDVVGKVAGMNSNTGVESGRKTDRDRKMKEGSTESAHTEKENALKTRSVDNEVIADQAMSVPLAARLVGPGLSKIEDRRPLITSEHGNTGGRKGARSQLYSPWSRLYNQSYVDGSWGAGTFVQDRIQVDASPRTDTPSPSSSAQEPSLACSATVTFLNVVQDNLGLVRAYEGQVSGLLGLTRSSATGRKTFLQELVHQGSLAMPIMSMRLDLQGGSFMLGGIDPTQYSGELIYGPVTDPVTWQLSLQGLATRSRTAHGTASAAPRMLPQSNVFQDAALIIDSGTSSLLIPTAASEAIHGELSGTYDPIHRSWFLPCEGPDLVWWIASGQYGVVQPYESLIYPLEDGRCQSLIFESQEADYWILGDTWLRGLYLVYDMAGHGRIGIAKATTTTSSSTGAAVDDNELTRILAFQDTSAGGRSHGGRRWTLVVISMVGAMLIQTTLGLFP</sequence>
<evidence type="ECO:0000256" key="4">
    <source>
        <dbReference type="RuleBase" id="RU000454"/>
    </source>
</evidence>
<dbReference type="GO" id="GO:0006508">
    <property type="term" value="P:proteolysis"/>
    <property type="evidence" value="ECO:0007669"/>
    <property type="project" value="UniProtKB-KW"/>
</dbReference>
<gene>
    <name evidence="8" type="ORF">KVV02_002516</name>
</gene>
<feature type="disulfide bond" evidence="3">
    <location>
        <begin position="129"/>
        <end position="134"/>
    </location>
</feature>
<keyword evidence="4" id="KW-0645">Protease</keyword>
<evidence type="ECO:0000256" key="5">
    <source>
        <dbReference type="SAM" id="MobiDB-lite"/>
    </source>
</evidence>
<feature type="region of interest" description="Disordered" evidence="5">
    <location>
        <begin position="179"/>
        <end position="217"/>
    </location>
</feature>
<dbReference type="PANTHER" id="PTHR47966:SF51">
    <property type="entry name" value="BETA-SITE APP-CLEAVING ENZYME, ISOFORM A-RELATED"/>
    <property type="match status" value="1"/>
</dbReference>
<reference evidence="8" key="1">
    <citation type="submission" date="2021-07" db="EMBL/GenBank/DDBJ databases">
        <title>Draft genome of Mortierella alpina, strain LL118, isolated from an aspen leaf litter sample.</title>
        <authorList>
            <person name="Yang S."/>
            <person name="Vinatzer B.A."/>
        </authorList>
    </citation>
    <scope>NUCLEOTIDE SEQUENCE</scope>
    <source>
        <strain evidence="8">LL118</strain>
    </source>
</reference>
<evidence type="ECO:0000256" key="1">
    <source>
        <dbReference type="ARBA" id="ARBA00007447"/>
    </source>
</evidence>
<feature type="signal peptide" evidence="6">
    <location>
        <begin position="1"/>
        <end position="26"/>
    </location>
</feature>
<keyword evidence="6" id="KW-0732">Signal</keyword>
<dbReference type="Proteomes" id="UP000717515">
    <property type="component" value="Unassembled WGS sequence"/>
</dbReference>
<protein>
    <recommendedName>
        <fullName evidence="7">Peptidase A1 domain-containing protein</fullName>
    </recommendedName>
</protein>
<evidence type="ECO:0000313" key="8">
    <source>
        <dbReference type="EMBL" id="KAG9324738.1"/>
    </source>
</evidence>
<evidence type="ECO:0000313" key="9">
    <source>
        <dbReference type="Proteomes" id="UP000717515"/>
    </source>
</evidence>
<dbReference type="InterPro" id="IPR001969">
    <property type="entry name" value="Aspartic_peptidase_AS"/>
</dbReference>
<evidence type="ECO:0000259" key="7">
    <source>
        <dbReference type="PROSITE" id="PS51767"/>
    </source>
</evidence>
<dbReference type="PRINTS" id="PR00792">
    <property type="entry name" value="PEPSIN"/>
</dbReference>
<name>A0A9P8A5L8_MORAP</name>
<keyword evidence="2 4" id="KW-0064">Aspartyl protease</keyword>
<dbReference type="InterPro" id="IPR021109">
    <property type="entry name" value="Peptidase_aspartic_dom_sf"/>
</dbReference>
<keyword evidence="3" id="KW-1015">Disulfide bond</keyword>
<accession>A0A9P8A5L8</accession>
<dbReference type="Gene3D" id="2.40.70.10">
    <property type="entry name" value="Acid Proteases"/>
    <property type="match status" value="3"/>
</dbReference>
<evidence type="ECO:0000256" key="2">
    <source>
        <dbReference type="ARBA" id="ARBA00022750"/>
    </source>
</evidence>
<feature type="domain" description="Peptidase A1" evidence="7">
    <location>
        <begin position="98"/>
        <end position="559"/>
    </location>
</feature>
<evidence type="ECO:0000256" key="3">
    <source>
        <dbReference type="PIRSR" id="PIRSR601461-2"/>
    </source>
</evidence>
<dbReference type="PROSITE" id="PS00141">
    <property type="entry name" value="ASP_PROTEASE"/>
    <property type="match status" value="1"/>
</dbReference>
<dbReference type="InterPro" id="IPR034164">
    <property type="entry name" value="Pepsin-like_dom"/>
</dbReference>
<evidence type="ECO:0000256" key="6">
    <source>
        <dbReference type="SAM" id="SignalP"/>
    </source>
</evidence>
<dbReference type="EMBL" id="JAIFTL010000058">
    <property type="protein sequence ID" value="KAG9324738.1"/>
    <property type="molecule type" value="Genomic_DNA"/>
</dbReference>
<keyword evidence="4" id="KW-0378">Hydrolase</keyword>
<dbReference type="Pfam" id="PF00026">
    <property type="entry name" value="Asp"/>
    <property type="match status" value="2"/>
</dbReference>
<dbReference type="InterPro" id="IPR033121">
    <property type="entry name" value="PEPTIDASE_A1"/>
</dbReference>
<proteinExistence type="inferred from homology"/>
<comment type="caution">
    <text evidence="8">The sequence shown here is derived from an EMBL/GenBank/DDBJ whole genome shotgun (WGS) entry which is preliminary data.</text>
</comment>
<dbReference type="AlphaFoldDB" id="A0A9P8A5L8"/>
<dbReference type="GO" id="GO:0004190">
    <property type="term" value="F:aspartic-type endopeptidase activity"/>
    <property type="evidence" value="ECO:0007669"/>
    <property type="project" value="UniProtKB-KW"/>
</dbReference>
<organism evidence="8 9">
    <name type="scientific">Mortierella alpina</name>
    <name type="common">Oleaginous fungus</name>
    <name type="synonym">Mortierella renispora</name>
    <dbReference type="NCBI Taxonomy" id="64518"/>
    <lineage>
        <taxon>Eukaryota</taxon>
        <taxon>Fungi</taxon>
        <taxon>Fungi incertae sedis</taxon>
        <taxon>Mucoromycota</taxon>
        <taxon>Mortierellomycotina</taxon>
        <taxon>Mortierellomycetes</taxon>
        <taxon>Mortierellales</taxon>
        <taxon>Mortierellaceae</taxon>
        <taxon>Mortierella</taxon>
    </lineage>
</organism>
<dbReference type="SUPFAM" id="SSF50630">
    <property type="entry name" value="Acid proteases"/>
    <property type="match status" value="1"/>
</dbReference>
<feature type="chain" id="PRO_5040176958" description="Peptidase A1 domain-containing protein" evidence="6">
    <location>
        <begin position="27"/>
        <end position="620"/>
    </location>
</feature>
<comment type="similarity">
    <text evidence="1 4">Belongs to the peptidase A1 family.</text>
</comment>
<dbReference type="PANTHER" id="PTHR47966">
    <property type="entry name" value="BETA-SITE APP-CLEAVING ENZYME, ISOFORM A-RELATED"/>
    <property type="match status" value="1"/>
</dbReference>
<dbReference type="InterPro" id="IPR001461">
    <property type="entry name" value="Aspartic_peptidase_A1"/>
</dbReference>
<dbReference type="CDD" id="cd05471">
    <property type="entry name" value="pepsin_like"/>
    <property type="match status" value="1"/>
</dbReference>
<feature type="compositionally biased region" description="Basic and acidic residues" evidence="5">
    <location>
        <begin position="191"/>
        <end position="217"/>
    </location>
</feature>
<dbReference type="PROSITE" id="PS51767">
    <property type="entry name" value="PEPTIDASE_A1"/>
    <property type="match status" value="1"/>
</dbReference>